<evidence type="ECO:0000313" key="2">
    <source>
        <dbReference type="EMBL" id="MBQ0933676.1"/>
    </source>
</evidence>
<comment type="caution">
    <text evidence="2">The sequence shown here is derived from an EMBL/GenBank/DDBJ whole genome shotgun (WGS) entry which is preliminary data.</text>
</comment>
<protein>
    <recommendedName>
        <fullName evidence="1">RelA/SpoT domain-containing protein</fullName>
    </recommendedName>
</protein>
<dbReference type="PANTHER" id="PTHR41773">
    <property type="entry name" value="GTP PYROPHOSPHATASE-RELATED"/>
    <property type="match status" value="1"/>
</dbReference>
<sequence>MIDDAVEQFAQRRHEYVRFTSKLEALVRELLAAEKIEHHLLESRTKEVANFRSKVARTSKTYRDPLAEITDLSGIRIIAYYQDQVDAIGRLIASEFVIDEENSLVHAASGAEFGYKSSHFVVRLSQGRAGLREWQGLSTLTAEIQVRTVLQHAWAAISHKLQYKREEDVPQLLKRKLFRLSALFELADDEFVSLRDASGIVKQEIVEQFASGNRQLPLDAVSLGQLLATSPTVAEICANAAEAGFNFEPPDYDDDESDDDDRMSDLLKLAGIAGLRTVEEFDALLADALGWSKQYLEAQYSANSGIPEGNWHVTPPFICELLLLHARAASIRLGHLLVSGYAHEPAKRIYGVAQSFKRTEA</sequence>
<organism evidence="2 3">
    <name type="scientific">Ideonella alba</name>
    <dbReference type="NCBI Taxonomy" id="2824118"/>
    <lineage>
        <taxon>Bacteria</taxon>
        <taxon>Pseudomonadati</taxon>
        <taxon>Pseudomonadota</taxon>
        <taxon>Betaproteobacteria</taxon>
        <taxon>Burkholderiales</taxon>
        <taxon>Sphaerotilaceae</taxon>
        <taxon>Ideonella</taxon>
    </lineage>
</organism>
<feature type="domain" description="RelA/SpoT" evidence="1">
    <location>
        <begin position="43"/>
        <end position="169"/>
    </location>
</feature>
<dbReference type="EMBL" id="JAGQDD010000047">
    <property type="protein sequence ID" value="MBQ0933676.1"/>
    <property type="molecule type" value="Genomic_DNA"/>
</dbReference>
<dbReference type="RefSeq" id="WP_210857341.1">
    <property type="nucleotide sequence ID" value="NZ_JAGQDD010000047.1"/>
</dbReference>
<evidence type="ECO:0000259" key="1">
    <source>
        <dbReference type="SMART" id="SM00954"/>
    </source>
</evidence>
<dbReference type="PANTHER" id="PTHR41773:SF1">
    <property type="entry name" value="RELA_SPOT DOMAIN-CONTAINING PROTEIN"/>
    <property type="match status" value="1"/>
</dbReference>
<accession>A0A941BH55</accession>
<dbReference type="InterPro" id="IPR043519">
    <property type="entry name" value="NT_sf"/>
</dbReference>
<keyword evidence="3" id="KW-1185">Reference proteome</keyword>
<dbReference type="SUPFAM" id="SSF81301">
    <property type="entry name" value="Nucleotidyltransferase"/>
    <property type="match status" value="1"/>
</dbReference>
<reference evidence="2 3" key="1">
    <citation type="submission" date="2021-04" db="EMBL/GenBank/DDBJ databases">
        <title>The genome sequence of Ideonella sp. 3Y2.</title>
        <authorList>
            <person name="Liu Y."/>
        </authorList>
    </citation>
    <scope>NUCLEOTIDE SEQUENCE [LARGE SCALE GENOMIC DNA]</scope>
    <source>
        <strain evidence="2 3">3Y2</strain>
    </source>
</reference>
<dbReference type="CDD" id="cd05399">
    <property type="entry name" value="NT_Rel-Spo_like"/>
    <property type="match status" value="1"/>
</dbReference>
<gene>
    <name evidence="2" type="ORF">KAK03_24680</name>
</gene>
<evidence type="ECO:0000313" key="3">
    <source>
        <dbReference type="Proteomes" id="UP000676246"/>
    </source>
</evidence>
<dbReference type="Gene3D" id="1.10.287.860">
    <property type="entry name" value="Nucleotidyltransferase"/>
    <property type="match status" value="1"/>
</dbReference>
<dbReference type="Gene3D" id="3.30.460.10">
    <property type="entry name" value="Beta Polymerase, domain 2"/>
    <property type="match status" value="1"/>
</dbReference>
<dbReference type="InterPro" id="IPR007685">
    <property type="entry name" value="RelA_SpoT"/>
</dbReference>
<dbReference type="SMART" id="SM00954">
    <property type="entry name" value="RelA_SpoT"/>
    <property type="match status" value="1"/>
</dbReference>
<name>A0A941BH55_9BURK</name>
<proteinExistence type="predicted"/>
<dbReference type="AlphaFoldDB" id="A0A941BH55"/>
<dbReference type="Proteomes" id="UP000676246">
    <property type="component" value="Unassembled WGS sequence"/>
</dbReference>
<dbReference type="Pfam" id="PF04607">
    <property type="entry name" value="RelA_SpoT"/>
    <property type="match status" value="1"/>
</dbReference>
<dbReference type="GO" id="GO:0015969">
    <property type="term" value="P:guanosine tetraphosphate metabolic process"/>
    <property type="evidence" value="ECO:0007669"/>
    <property type="project" value="InterPro"/>
</dbReference>